<evidence type="ECO:0000313" key="1">
    <source>
        <dbReference type="EMBL" id="KDA03144.1"/>
    </source>
</evidence>
<evidence type="ECO:0000313" key="2">
    <source>
        <dbReference type="Proteomes" id="UP000024942"/>
    </source>
</evidence>
<accession>A0A059G8T5</accession>
<dbReference type="Proteomes" id="UP000024942">
    <property type="component" value="Unassembled WGS sequence"/>
</dbReference>
<keyword evidence="2" id="KW-1185">Reference proteome</keyword>
<sequence>MLFLLNDTIAEIDIPEIHLSKRWKSLGCGDPHGMRAREALEFVTRVISDHVREHMPIDEVLIQDLGSLIIAKTGANAALFPVFESKVSEPRLTILPEAILRALKQRTEQEGTPPNITEIWPLAA</sequence>
<reference evidence="1 2" key="1">
    <citation type="journal article" date="2014" name="Antonie Van Leeuwenhoek">
        <title>Hyphomonas beringensis sp. nov. and Hyphomonas chukchiensis sp. nov., isolated from surface seawater of the Bering Sea and Chukchi Sea.</title>
        <authorList>
            <person name="Li C."/>
            <person name="Lai Q."/>
            <person name="Li G."/>
            <person name="Dong C."/>
            <person name="Wang J."/>
            <person name="Liao Y."/>
            <person name="Shao Z."/>
        </authorList>
    </citation>
    <scope>NUCLEOTIDE SEQUENCE [LARGE SCALE GENOMIC DNA]</scope>
    <source>
        <strain evidence="1 2">SCH89</strain>
    </source>
</reference>
<organism evidence="1 2">
    <name type="scientific">Hyphomonas oceanitis SCH89</name>
    <dbReference type="NCBI Taxonomy" id="1280953"/>
    <lineage>
        <taxon>Bacteria</taxon>
        <taxon>Pseudomonadati</taxon>
        <taxon>Pseudomonadota</taxon>
        <taxon>Alphaproteobacteria</taxon>
        <taxon>Hyphomonadales</taxon>
        <taxon>Hyphomonadaceae</taxon>
        <taxon>Hyphomonas</taxon>
    </lineage>
</organism>
<dbReference type="PATRIC" id="fig|1280953.3.peg.1430"/>
<gene>
    <name evidence="1" type="ORF">HOC_07058</name>
</gene>
<dbReference type="eggNOG" id="ENOG5032I1K">
    <property type="taxonomic scope" value="Bacteria"/>
</dbReference>
<dbReference type="EMBL" id="ARYL01000008">
    <property type="protein sequence ID" value="KDA03144.1"/>
    <property type="molecule type" value="Genomic_DNA"/>
</dbReference>
<dbReference type="RefSeq" id="WP_035537054.1">
    <property type="nucleotide sequence ID" value="NZ_ARYL01000008.1"/>
</dbReference>
<proteinExistence type="predicted"/>
<protein>
    <submittedName>
        <fullName evidence="1">Uncharacterized protein</fullName>
    </submittedName>
</protein>
<dbReference type="STRING" id="1280953.HOC_07058"/>
<comment type="caution">
    <text evidence="1">The sequence shown here is derived from an EMBL/GenBank/DDBJ whole genome shotgun (WGS) entry which is preliminary data.</text>
</comment>
<dbReference type="AlphaFoldDB" id="A0A059G8T5"/>
<name>A0A059G8T5_9PROT</name>
<dbReference type="OrthoDB" id="7619223at2"/>